<dbReference type="SUPFAM" id="SSF54593">
    <property type="entry name" value="Glyoxalase/Bleomycin resistance protein/Dihydroxybiphenyl dioxygenase"/>
    <property type="match status" value="1"/>
</dbReference>
<dbReference type="AlphaFoldDB" id="A0A847S5B6"/>
<feature type="domain" description="Glyoxalase/Bleomycin resistance-like N-terminal" evidence="1">
    <location>
        <begin position="5"/>
        <end position="43"/>
    </location>
</feature>
<dbReference type="EMBL" id="JABAIA010000003">
    <property type="protein sequence ID" value="NLR68258.1"/>
    <property type="molecule type" value="Genomic_DNA"/>
</dbReference>
<gene>
    <name evidence="2" type="ORF">HGH92_28385</name>
</gene>
<evidence type="ECO:0000259" key="1">
    <source>
        <dbReference type="Pfam" id="PF22677"/>
    </source>
</evidence>
<comment type="caution">
    <text evidence="2">The sequence shown here is derived from an EMBL/GenBank/DDBJ whole genome shotgun (WGS) entry which is preliminary data.</text>
</comment>
<sequence length="133" mass="14842">MATAIFVNLPVKDLQKSIQFFTQLGYSFNPQFTDDKAACMVISDTIYAMLLVEPFFKTFTNNEICDTSTHTECLNCLSASSREEVDTIVAKAVAAGATAPRAPQDHGIMYGHGFRDLDGHFWEYMFMEPIPAN</sequence>
<dbReference type="PANTHER" id="PTHR36503">
    <property type="entry name" value="BLR2520 PROTEIN"/>
    <property type="match status" value="1"/>
</dbReference>
<dbReference type="PANTHER" id="PTHR36503:SF2">
    <property type="entry name" value="BLR2408 PROTEIN"/>
    <property type="match status" value="1"/>
</dbReference>
<dbReference type="RefSeq" id="WP_168874182.1">
    <property type="nucleotide sequence ID" value="NZ_JABAIA010000003.1"/>
</dbReference>
<protein>
    <submittedName>
        <fullName evidence="2">Glyoxalase/bleomycin resistance/extradiol dioxygenase family protein</fullName>
    </submittedName>
</protein>
<reference evidence="2 3" key="1">
    <citation type="submission" date="2020-04" db="EMBL/GenBank/DDBJ databases">
        <authorList>
            <person name="Yin C."/>
        </authorList>
    </citation>
    <scope>NUCLEOTIDE SEQUENCE [LARGE SCALE GENOMIC DNA]</scope>
    <source>
        <strain evidence="2 3">Ae27</strain>
    </source>
</reference>
<dbReference type="InterPro" id="IPR029068">
    <property type="entry name" value="Glyas_Bleomycin-R_OHBP_Dase"/>
</dbReference>
<organism evidence="2 3">
    <name type="scientific">Chitinophaga varians</name>
    <dbReference type="NCBI Taxonomy" id="2202339"/>
    <lineage>
        <taxon>Bacteria</taxon>
        <taxon>Pseudomonadati</taxon>
        <taxon>Bacteroidota</taxon>
        <taxon>Chitinophagia</taxon>
        <taxon>Chitinophagales</taxon>
        <taxon>Chitinophagaceae</taxon>
        <taxon>Chitinophaga</taxon>
    </lineage>
</organism>
<keyword evidence="3" id="KW-1185">Reference proteome</keyword>
<name>A0A847S5B6_9BACT</name>
<evidence type="ECO:0000313" key="2">
    <source>
        <dbReference type="EMBL" id="NLR68258.1"/>
    </source>
</evidence>
<dbReference type="Proteomes" id="UP000570474">
    <property type="component" value="Unassembled WGS sequence"/>
</dbReference>
<accession>A0A847S5B6</accession>
<dbReference type="Gene3D" id="3.10.180.10">
    <property type="entry name" value="2,3-Dihydroxybiphenyl 1,2-Dioxygenase, domain 1"/>
    <property type="match status" value="1"/>
</dbReference>
<evidence type="ECO:0000313" key="3">
    <source>
        <dbReference type="Proteomes" id="UP000570474"/>
    </source>
</evidence>
<keyword evidence="2" id="KW-0223">Dioxygenase</keyword>
<dbReference type="Pfam" id="PF22677">
    <property type="entry name" value="Ble-like_N"/>
    <property type="match status" value="1"/>
</dbReference>
<keyword evidence="2" id="KW-0560">Oxidoreductase</keyword>
<proteinExistence type="predicted"/>
<dbReference type="GO" id="GO:0051213">
    <property type="term" value="F:dioxygenase activity"/>
    <property type="evidence" value="ECO:0007669"/>
    <property type="project" value="UniProtKB-KW"/>
</dbReference>
<dbReference type="InterPro" id="IPR053863">
    <property type="entry name" value="Glyoxy/Ble-like_N"/>
</dbReference>